<comment type="function">
    <text evidence="4">Has an important function as a repair enzyme for proteins that have been inactivated by oxidation. Catalyzes the reversible oxidation-reduction of methionine sulfoxide in proteins to methionine.</text>
</comment>
<accession>A0A328B1N3</accession>
<comment type="similarity">
    <text evidence="4">Belongs to the MsrA Met sulfoxide reductase family.</text>
</comment>
<dbReference type="Proteomes" id="UP000249842">
    <property type="component" value="Unassembled WGS sequence"/>
</dbReference>
<evidence type="ECO:0000313" key="7">
    <source>
        <dbReference type="EMBL" id="RAK59816.1"/>
    </source>
</evidence>
<dbReference type="HAMAP" id="MF_01401">
    <property type="entry name" value="MsrA"/>
    <property type="match status" value="1"/>
</dbReference>
<dbReference type="GO" id="GO:0008113">
    <property type="term" value="F:peptide-methionine (S)-S-oxide reductase activity"/>
    <property type="evidence" value="ECO:0007669"/>
    <property type="project" value="UniProtKB-UniRule"/>
</dbReference>
<dbReference type="OrthoDB" id="4174719at2"/>
<evidence type="ECO:0000256" key="4">
    <source>
        <dbReference type="HAMAP-Rule" id="MF_01401"/>
    </source>
</evidence>
<dbReference type="Gene3D" id="3.30.1060.10">
    <property type="entry name" value="Peptide methionine sulphoxide reductase MsrA"/>
    <property type="match status" value="1"/>
</dbReference>
<dbReference type="EC" id="1.8.4.11" evidence="4"/>
<comment type="caution">
    <text evidence="7">The sequence shown here is derived from an EMBL/GenBank/DDBJ whole genome shotgun (WGS) entry which is preliminary data.</text>
</comment>
<feature type="active site" evidence="4">
    <location>
        <position position="35"/>
    </location>
</feature>
<dbReference type="SUPFAM" id="SSF55068">
    <property type="entry name" value="Peptide methionine sulfoxide reductase"/>
    <property type="match status" value="1"/>
</dbReference>
<keyword evidence="1 4" id="KW-0560">Oxidoreductase</keyword>
<evidence type="ECO:0000256" key="2">
    <source>
        <dbReference type="ARBA" id="ARBA00047806"/>
    </source>
</evidence>
<name>A0A328B1N3_9CAUL</name>
<gene>
    <name evidence="4 7" type="primary">msrA</name>
    <name evidence="7" type="ORF">DJ021_08360</name>
</gene>
<keyword evidence="5" id="KW-0732">Signal</keyword>
<dbReference type="Pfam" id="PF01625">
    <property type="entry name" value="PMSR"/>
    <property type="match status" value="1"/>
</dbReference>
<reference evidence="8" key="1">
    <citation type="submission" date="2018-05" db="EMBL/GenBank/DDBJ databases">
        <authorList>
            <person name="Li X."/>
        </authorList>
    </citation>
    <scope>NUCLEOTIDE SEQUENCE [LARGE SCALE GENOMIC DNA]</scope>
    <source>
        <strain evidence="8">HKS-05</strain>
    </source>
</reference>
<dbReference type="EMBL" id="QFYP01000001">
    <property type="protein sequence ID" value="RAK59816.1"/>
    <property type="molecule type" value="Genomic_DNA"/>
</dbReference>
<dbReference type="PANTHER" id="PTHR43774">
    <property type="entry name" value="PEPTIDE METHIONINE SULFOXIDE REDUCTASE"/>
    <property type="match status" value="1"/>
</dbReference>
<feature type="domain" description="Peptide methionine sulphoxide reductase MsrA" evidence="6">
    <location>
        <begin position="28"/>
        <end position="173"/>
    </location>
</feature>
<evidence type="ECO:0000256" key="3">
    <source>
        <dbReference type="ARBA" id="ARBA00048782"/>
    </source>
</evidence>
<dbReference type="RefSeq" id="WP_111457109.1">
    <property type="nucleotide sequence ID" value="NZ_QFYP01000001.1"/>
</dbReference>
<feature type="signal peptide" evidence="5">
    <location>
        <begin position="1"/>
        <end position="22"/>
    </location>
</feature>
<keyword evidence="8" id="KW-1185">Reference proteome</keyword>
<proteinExistence type="inferred from homology"/>
<sequence length="192" mass="20565">MKTRLFAALAATALLSANAAPAAGALKTAVFAGGCFWSAQHDIEHTPGVKAVVVGYAGGSRQHPSYQDHEGFLESVKVTYDPAQISYPQLVDAFFHHIDPTDAGGQICDQGPSYQTAVFVADPQERQAAEAVKARVAKTLGKPVATRVLPAGTFWMGEGYHQDYARKNPASYMAYRIGCGRDARLKAVWSGH</sequence>
<comment type="catalytic activity">
    <reaction evidence="3 4">
        <text>[thioredoxin]-disulfide + L-methionine + H2O = L-methionine (S)-S-oxide + [thioredoxin]-dithiol</text>
        <dbReference type="Rhea" id="RHEA:19993"/>
        <dbReference type="Rhea" id="RHEA-COMP:10698"/>
        <dbReference type="Rhea" id="RHEA-COMP:10700"/>
        <dbReference type="ChEBI" id="CHEBI:15377"/>
        <dbReference type="ChEBI" id="CHEBI:29950"/>
        <dbReference type="ChEBI" id="CHEBI:50058"/>
        <dbReference type="ChEBI" id="CHEBI:57844"/>
        <dbReference type="ChEBI" id="CHEBI:58772"/>
        <dbReference type="EC" id="1.8.4.11"/>
    </reaction>
</comment>
<dbReference type="GO" id="GO:0033744">
    <property type="term" value="F:L-methionine:thioredoxin-disulfide S-oxidoreductase activity"/>
    <property type="evidence" value="ECO:0007669"/>
    <property type="project" value="RHEA"/>
</dbReference>
<dbReference type="PANTHER" id="PTHR43774:SF1">
    <property type="entry name" value="PEPTIDE METHIONINE SULFOXIDE REDUCTASE MSRA 2"/>
    <property type="match status" value="1"/>
</dbReference>
<dbReference type="NCBIfam" id="TIGR00401">
    <property type="entry name" value="msrA"/>
    <property type="match status" value="1"/>
</dbReference>
<comment type="catalytic activity">
    <reaction evidence="2 4">
        <text>L-methionyl-[protein] + [thioredoxin]-disulfide + H2O = L-methionyl-(S)-S-oxide-[protein] + [thioredoxin]-dithiol</text>
        <dbReference type="Rhea" id="RHEA:14217"/>
        <dbReference type="Rhea" id="RHEA-COMP:10698"/>
        <dbReference type="Rhea" id="RHEA-COMP:10700"/>
        <dbReference type="Rhea" id="RHEA-COMP:12313"/>
        <dbReference type="Rhea" id="RHEA-COMP:12315"/>
        <dbReference type="ChEBI" id="CHEBI:15377"/>
        <dbReference type="ChEBI" id="CHEBI:16044"/>
        <dbReference type="ChEBI" id="CHEBI:29950"/>
        <dbReference type="ChEBI" id="CHEBI:44120"/>
        <dbReference type="ChEBI" id="CHEBI:50058"/>
        <dbReference type="EC" id="1.8.4.11"/>
    </reaction>
</comment>
<evidence type="ECO:0000259" key="6">
    <source>
        <dbReference type="Pfam" id="PF01625"/>
    </source>
</evidence>
<evidence type="ECO:0000313" key="8">
    <source>
        <dbReference type="Proteomes" id="UP000249842"/>
    </source>
</evidence>
<feature type="chain" id="PRO_5016468728" description="Peptide methionine sulfoxide reductase MsrA" evidence="5">
    <location>
        <begin position="23"/>
        <end position="192"/>
    </location>
</feature>
<dbReference type="AlphaFoldDB" id="A0A328B1N3"/>
<organism evidence="7 8">
    <name type="scientific">Phenylobacterium hankyongense</name>
    <dbReference type="NCBI Taxonomy" id="1813876"/>
    <lineage>
        <taxon>Bacteria</taxon>
        <taxon>Pseudomonadati</taxon>
        <taxon>Pseudomonadota</taxon>
        <taxon>Alphaproteobacteria</taxon>
        <taxon>Caulobacterales</taxon>
        <taxon>Caulobacteraceae</taxon>
        <taxon>Phenylobacterium</taxon>
    </lineage>
</organism>
<protein>
    <recommendedName>
        <fullName evidence="4">Peptide methionine sulfoxide reductase MsrA</fullName>
        <shortName evidence="4">Protein-methionine-S-oxide reductase</shortName>
        <ecNumber evidence="4">1.8.4.11</ecNumber>
    </recommendedName>
    <alternativeName>
        <fullName evidence="4">Peptide-methionine (S)-S-oxide reductase</fullName>
        <shortName evidence="4">Peptide Met(O) reductase</shortName>
    </alternativeName>
</protein>
<dbReference type="InterPro" id="IPR036509">
    <property type="entry name" value="Met_Sox_Rdtase_MsrA_sf"/>
</dbReference>
<dbReference type="InterPro" id="IPR002569">
    <property type="entry name" value="Met_Sox_Rdtase_MsrA_dom"/>
</dbReference>
<evidence type="ECO:0000256" key="5">
    <source>
        <dbReference type="SAM" id="SignalP"/>
    </source>
</evidence>
<evidence type="ECO:0000256" key="1">
    <source>
        <dbReference type="ARBA" id="ARBA00023002"/>
    </source>
</evidence>